<dbReference type="PANTHER" id="PTHR13304:SF0">
    <property type="entry name" value="GLYCOSYLPHOSPHATIDYLINOSITOL ANCHOR ATTACHMENT 1 PROTEIN"/>
    <property type="match status" value="1"/>
</dbReference>
<evidence type="ECO:0000256" key="2">
    <source>
        <dbReference type="SAM" id="Phobius"/>
    </source>
</evidence>
<keyword evidence="2" id="KW-1133">Transmembrane helix</keyword>
<organism evidence="3 4">
    <name type="scientific">Cephalotrichum gorgonifer</name>
    <dbReference type="NCBI Taxonomy" id="2041049"/>
    <lineage>
        <taxon>Eukaryota</taxon>
        <taxon>Fungi</taxon>
        <taxon>Dikarya</taxon>
        <taxon>Ascomycota</taxon>
        <taxon>Pezizomycotina</taxon>
        <taxon>Sordariomycetes</taxon>
        <taxon>Hypocreomycetidae</taxon>
        <taxon>Microascales</taxon>
        <taxon>Microascaceae</taxon>
        <taxon>Cephalotrichum</taxon>
    </lineage>
</organism>
<evidence type="ECO:0000256" key="1">
    <source>
        <dbReference type="SAM" id="MobiDB-lite"/>
    </source>
</evidence>
<dbReference type="InterPro" id="IPR007246">
    <property type="entry name" value="Gaa1"/>
</dbReference>
<keyword evidence="4" id="KW-1185">Reference proteome</keyword>
<dbReference type="GO" id="GO:0016255">
    <property type="term" value="P:attachment of GPI anchor to protein"/>
    <property type="evidence" value="ECO:0007669"/>
    <property type="project" value="TreeGrafter"/>
</dbReference>
<feature type="transmembrane region" description="Helical" evidence="2">
    <location>
        <begin position="20"/>
        <end position="41"/>
    </location>
</feature>
<name>A0AAE8N594_9PEZI</name>
<feature type="region of interest" description="Disordered" evidence="1">
    <location>
        <begin position="392"/>
        <end position="416"/>
    </location>
</feature>
<dbReference type="Proteomes" id="UP001187682">
    <property type="component" value="Unassembled WGS sequence"/>
</dbReference>
<dbReference type="GO" id="GO:0042765">
    <property type="term" value="C:GPI-anchor transamidase complex"/>
    <property type="evidence" value="ECO:0007669"/>
    <property type="project" value="InterPro"/>
</dbReference>
<feature type="transmembrane region" description="Helical" evidence="2">
    <location>
        <begin position="452"/>
        <end position="475"/>
    </location>
</feature>
<proteinExistence type="predicted"/>
<protein>
    <submittedName>
        <fullName evidence="3">Related to GPI-anchor transamidase GAA1</fullName>
    </submittedName>
</protein>
<dbReference type="Gene3D" id="3.40.630.10">
    <property type="entry name" value="Zn peptidases"/>
    <property type="match status" value="1"/>
</dbReference>
<sequence>MSRLIATALRIRRDPRLLKLPPYLSLLLAVVGIAWLFLLPLDGYSRKTYISENALLPGQVRTYFSGSDQNVFRAYRNEVDTVIDRDNYDVNDKLEDVLKGIGLKVARQNYTYESSGSVYAGQNIYALLKAPRGDATEAIVLVAPWRNMQEEVNRQGVALTLTLARYFKRWSLWSKDIIFVFPPDSYLGTQAWVDAYHDSHDPSRISPLPIKSGALQGAIAVDYPQEQRFKSMHIVYDGINGQLPNLDLINSVVNIAGGQMGFGASLQGTWRTSNNYADRLRTMFRGMVTQGIGHATGAHSTFIAYHVDAVTLQPYGEGWQDEMALGRLIEGSFRSLNNLLEHLHQSFFFYLLMGKDRFVSVGTYLPSAMLLAASFTIMAVYLWVLSGQPETPAQSTKPGSAEKTSKASSVSPGRPAPAVREREMLLPLSLVVASHALGLIPLYVLNHIPASILPSVFAAFALINAALPHAASLLLTSHFAPSAQHYQLAKCFSLFLLGMFLSTLATLNFSLSFMVGVLASPLSFVPYGPRGGLIRWLWVALLNVIAPTTVWYATALLRGMDLDGLLTESALGWDISGVYTPIVIWCVWWPAWLIGSVVVLAKPVRNASG</sequence>
<feature type="transmembrane region" description="Helical" evidence="2">
    <location>
        <begin position="495"/>
        <end position="524"/>
    </location>
</feature>
<dbReference type="AlphaFoldDB" id="A0AAE8N594"/>
<dbReference type="FunFam" id="3.40.630.10:FF:000121">
    <property type="entry name" value="GPI transamidase component (GAA1), putative"/>
    <property type="match status" value="1"/>
</dbReference>
<evidence type="ECO:0000313" key="3">
    <source>
        <dbReference type="EMBL" id="SPO05082.1"/>
    </source>
</evidence>
<feature type="transmembrane region" description="Helical" evidence="2">
    <location>
        <begin position="424"/>
        <end position="445"/>
    </location>
</feature>
<keyword evidence="2" id="KW-0472">Membrane</keyword>
<reference evidence="3" key="1">
    <citation type="submission" date="2018-03" db="EMBL/GenBank/DDBJ databases">
        <authorList>
            <person name="Guldener U."/>
        </authorList>
    </citation>
    <scope>NUCLEOTIDE SEQUENCE</scope>
</reference>
<feature type="transmembrane region" description="Helical" evidence="2">
    <location>
        <begin position="536"/>
        <end position="558"/>
    </location>
</feature>
<feature type="transmembrane region" description="Helical" evidence="2">
    <location>
        <begin position="578"/>
        <end position="601"/>
    </location>
</feature>
<dbReference type="PANTHER" id="PTHR13304">
    <property type="entry name" value="GLYCOSYLPHOSPHATIDYLINOSITOL ANCHOR ATTACHMENT 1 PROTEIN"/>
    <property type="match status" value="1"/>
</dbReference>
<feature type="transmembrane region" description="Helical" evidence="2">
    <location>
        <begin position="361"/>
        <end position="384"/>
    </location>
</feature>
<dbReference type="Pfam" id="PF04114">
    <property type="entry name" value="Gaa1"/>
    <property type="match status" value="1"/>
</dbReference>
<gene>
    <name evidence="3" type="ORF">DNG_07767</name>
</gene>
<dbReference type="PIRSF" id="PIRSF036762">
    <property type="entry name" value="GAA1"/>
    <property type="match status" value="1"/>
</dbReference>
<evidence type="ECO:0000313" key="4">
    <source>
        <dbReference type="Proteomes" id="UP001187682"/>
    </source>
</evidence>
<keyword evidence="2" id="KW-0812">Transmembrane</keyword>
<accession>A0AAE8N594</accession>
<dbReference type="EMBL" id="ONZQ02000012">
    <property type="protein sequence ID" value="SPO05082.1"/>
    <property type="molecule type" value="Genomic_DNA"/>
</dbReference>
<dbReference type="SUPFAM" id="SSF53187">
    <property type="entry name" value="Zn-dependent exopeptidases"/>
    <property type="match status" value="1"/>
</dbReference>
<comment type="caution">
    <text evidence="3">The sequence shown here is derived from an EMBL/GenBank/DDBJ whole genome shotgun (WGS) entry which is preliminary data.</text>
</comment>